<dbReference type="Pfam" id="PF12850">
    <property type="entry name" value="Metallophos_2"/>
    <property type="match status" value="1"/>
</dbReference>
<sequence>MDNPLTQDIGPRRGRLLVFGGPYSNLQALQALKAIADRLQIPAGNIICTGDIVGYCAQPEAAVQFVQDWGIHAIQGNVEQNIIRGEDDCGCNFAEGSRCDLLSRAWFPYAVRSLSAGSVAWLSTLPLQLSFRYAGKAVAVLHGAATGIADFVFASTPWPVKETSFAATGAEVILAGHAGLPFADARAGHYWLNAGVIGMPANDGTPRVWYLLLDDTDGRFSYTFHAFTYDNGWANELMLANGLPDSYAHTLLTGIWDNCEILPAAEKALQGQAIVLHEEANELKGSCPSLNRSKQALM</sequence>
<evidence type="ECO:0000259" key="2">
    <source>
        <dbReference type="Pfam" id="PF12850"/>
    </source>
</evidence>
<keyword evidence="4" id="KW-1185">Reference proteome</keyword>
<organism evidence="3 4">
    <name type="scientific">Hymenobacter telluris</name>
    <dbReference type="NCBI Taxonomy" id="2816474"/>
    <lineage>
        <taxon>Bacteria</taxon>
        <taxon>Pseudomonadati</taxon>
        <taxon>Bacteroidota</taxon>
        <taxon>Cytophagia</taxon>
        <taxon>Cytophagales</taxon>
        <taxon>Hymenobacteraceae</taxon>
        <taxon>Hymenobacter</taxon>
    </lineage>
</organism>
<dbReference type="SUPFAM" id="SSF56300">
    <property type="entry name" value="Metallo-dependent phosphatases"/>
    <property type="match status" value="1"/>
</dbReference>
<comment type="caution">
    <text evidence="3">The sequence shown here is derived from an EMBL/GenBank/DDBJ whole genome shotgun (WGS) entry which is preliminary data.</text>
</comment>
<dbReference type="AlphaFoldDB" id="A0A939J9H1"/>
<reference evidence="3" key="1">
    <citation type="submission" date="2021-03" db="EMBL/GenBank/DDBJ databases">
        <authorList>
            <person name="Kim M.K."/>
        </authorList>
    </citation>
    <scope>NUCLEOTIDE SEQUENCE</scope>
    <source>
        <strain evidence="3">BT186</strain>
    </source>
</reference>
<proteinExistence type="inferred from homology"/>
<evidence type="ECO:0000313" key="4">
    <source>
        <dbReference type="Proteomes" id="UP000664144"/>
    </source>
</evidence>
<dbReference type="InterPro" id="IPR024654">
    <property type="entry name" value="Calcineurin-like_PHP_lpxH"/>
</dbReference>
<accession>A0A939J9H1</accession>
<name>A0A939J9H1_9BACT</name>
<feature type="domain" description="Calcineurin-like phosphoesterase" evidence="2">
    <location>
        <begin position="30"/>
        <end position="211"/>
    </location>
</feature>
<dbReference type="InterPro" id="IPR029052">
    <property type="entry name" value="Metallo-depent_PP-like"/>
</dbReference>
<protein>
    <submittedName>
        <fullName evidence="3">Metallophosphoesterase family protein</fullName>
    </submittedName>
</protein>
<evidence type="ECO:0000313" key="3">
    <source>
        <dbReference type="EMBL" id="MBO0357056.1"/>
    </source>
</evidence>
<dbReference type="RefSeq" id="WP_206981359.1">
    <property type="nucleotide sequence ID" value="NZ_JAFLQZ010000002.1"/>
</dbReference>
<comment type="similarity">
    <text evidence="1">Belongs to the metallophosphoesterase superfamily. YfcE family.</text>
</comment>
<dbReference type="Gene3D" id="3.60.21.10">
    <property type="match status" value="1"/>
</dbReference>
<evidence type="ECO:0000256" key="1">
    <source>
        <dbReference type="ARBA" id="ARBA00008950"/>
    </source>
</evidence>
<dbReference type="CDD" id="cd00838">
    <property type="entry name" value="MPP_superfamily"/>
    <property type="match status" value="1"/>
</dbReference>
<gene>
    <name evidence="3" type="ORF">J0X19_03785</name>
</gene>
<dbReference type="Proteomes" id="UP000664144">
    <property type="component" value="Unassembled WGS sequence"/>
</dbReference>
<dbReference type="EMBL" id="JAFLQZ010000002">
    <property type="protein sequence ID" value="MBO0357056.1"/>
    <property type="molecule type" value="Genomic_DNA"/>
</dbReference>